<evidence type="ECO:0000256" key="1">
    <source>
        <dbReference type="ARBA" id="ARBA00009369"/>
    </source>
</evidence>
<dbReference type="GO" id="GO:0008360">
    <property type="term" value="P:regulation of cell shape"/>
    <property type="evidence" value="ECO:0007669"/>
    <property type="project" value="UniProtKB-KW"/>
</dbReference>
<keyword evidence="3 5" id="KW-0133">Cell shape</keyword>
<dbReference type="PANTHER" id="PTHR34138">
    <property type="entry name" value="CELL SHAPE-DETERMINING PROTEIN MREC"/>
    <property type="match status" value="1"/>
</dbReference>
<sequence length="284" mass="32008">MRKLLDFLIRKRHWFLFLLLEIVSLVLVYRSNAYQRNILFSSGNVITGKIASVTGAVNTYLSLRDINKDLMERNGLLEMELLRLQDQMDGLLADTVAFRGFTPDSTEVFDFDFISAEVVSNSISSQFNYITINKGKADGIAPDMGVVSSKGVVGIVSVVSDHYAVILPVLNPKFRLSCKVLRSNNFGSLTWNGRDPRMADLEELPRHVVFQKGDTVVTSGYSAIFPSGIRVGTIAAHKKQRDDNFYTLEVLLATDFTSLQHVRIINNKRQKEQIEVEQEAKRND</sequence>
<feature type="domain" description="Rod shape-determining protein MreC beta-barrel core" evidence="7">
    <location>
        <begin position="118"/>
        <end position="265"/>
    </location>
</feature>
<dbReference type="AlphaFoldDB" id="A0A1T5B7P7"/>
<reference evidence="9" key="1">
    <citation type="submission" date="2017-02" db="EMBL/GenBank/DDBJ databases">
        <authorList>
            <person name="Varghese N."/>
            <person name="Submissions S."/>
        </authorList>
    </citation>
    <scope>NUCLEOTIDE SEQUENCE [LARGE SCALE GENOMIC DNA]</scope>
    <source>
        <strain evidence="9">DSM 24967</strain>
    </source>
</reference>
<keyword evidence="9" id="KW-1185">Reference proteome</keyword>
<keyword evidence="6" id="KW-0472">Membrane</keyword>
<evidence type="ECO:0000256" key="3">
    <source>
        <dbReference type="ARBA" id="ARBA00022960"/>
    </source>
</evidence>
<dbReference type="InterPro" id="IPR042177">
    <property type="entry name" value="Cell/Rod_1"/>
</dbReference>
<dbReference type="PANTHER" id="PTHR34138:SF1">
    <property type="entry name" value="CELL SHAPE-DETERMINING PROTEIN MREC"/>
    <property type="match status" value="1"/>
</dbReference>
<dbReference type="Gene3D" id="2.40.10.350">
    <property type="entry name" value="Rod shape-determining protein MreC, domain 2"/>
    <property type="match status" value="1"/>
</dbReference>
<comment type="function">
    <text evidence="5">Involved in formation and maintenance of cell shape.</text>
</comment>
<evidence type="ECO:0000313" key="9">
    <source>
        <dbReference type="Proteomes" id="UP000190852"/>
    </source>
</evidence>
<comment type="similarity">
    <text evidence="1 5">Belongs to the MreC family.</text>
</comment>
<evidence type="ECO:0000256" key="5">
    <source>
        <dbReference type="PIRNR" id="PIRNR038471"/>
    </source>
</evidence>
<gene>
    <name evidence="8" type="ORF">SAMN05660349_01092</name>
</gene>
<dbReference type="InterPro" id="IPR055342">
    <property type="entry name" value="MreC_beta-barrel_core"/>
</dbReference>
<dbReference type="NCBIfam" id="NF010532">
    <property type="entry name" value="PRK13922.9-3"/>
    <property type="match status" value="1"/>
</dbReference>
<evidence type="ECO:0000313" key="8">
    <source>
        <dbReference type="EMBL" id="SKB42913.1"/>
    </source>
</evidence>
<protein>
    <recommendedName>
        <fullName evidence="2 5">Cell shape-determining protein MreC</fullName>
    </recommendedName>
    <alternativeName>
        <fullName evidence="4 5">Cell shape protein MreC</fullName>
    </alternativeName>
</protein>
<evidence type="ECO:0000259" key="7">
    <source>
        <dbReference type="Pfam" id="PF04085"/>
    </source>
</evidence>
<evidence type="ECO:0000256" key="6">
    <source>
        <dbReference type="SAM" id="Phobius"/>
    </source>
</evidence>
<accession>A0A1T5B7P7</accession>
<dbReference type="EMBL" id="FUYQ01000006">
    <property type="protein sequence ID" value="SKB42913.1"/>
    <property type="molecule type" value="Genomic_DNA"/>
</dbReference>
<name>A0A1T5B7P7_9BACT</name>
<dbReference type="Proteomes" id="UP000190852">
    <property type="component" value="Unassembled WGS sequence"/>
</dbReference>
<evidence type="ECO:0000256" key="4">
    <source>
        <dbReference type="ARBA" id="ARBA00032089"/>
    </source>
</evidence>
<dbReference type="InterPro" id="IPR007221">
    <property type="entry name" value="MreC"/>
</dbReference>
<feature type="transmembrane region" description="Helical" evidence="6">
    <location>
        <begin position="12"/>
        <end position="29"/>
    </location>
</feature>
<dbReference type="PIRSF" id="PIRSF038471">
    <property type="entry name" value="MreC"/>
    <property type="match status" value="1"/>
</dbReference>
<organism evidence="8 9">
    <name type="scientific">Parabacteroides chartae</name>
    <dbReference type="NCBI Taxonomy" id="1037355"/>
    <lineage>
        <taxon>Bacteria</taxon>
        <taxon>Pseudomonadati</taxon>
        <taxon>Bacteroidota</taxon>
        <taxon>Bacteroidia</taxon>
        <taxon>Bacteroidales</taxon>
        <taxon>Tannerellaceae</taxon>
        <taxon>Parabacteroides</taxon>
    </lineage>
</organism>
<keyword evidence="6" id="KW-0812">Transmembrane</keyword>
<proteinExistence type="inferred from homology"/>
<dbReference type="RefSeq" id="WP_079682752.1">
    <property type="nucleotide sequence ID" value="NZ_FUYQ01000006.1"/>
</dbReference>
<dbReference type="Pfam" id="PF04085">
    <property type="entry name" value="MreC"/>
    <property type="match status" value="1"/>
</dbReference>
<dbReference type="Gene3D" id="2.40.10.340">
    <property type="entry name" value="Rod shape-determining protein MreC, domain 1"/>
    <property type="match status" value="1"/>
</dbReference>
<keyword evidence="6" id="KW-1133">Transmembrane helix</keyword>
<dbReference type="InterPro" id="IPR042175">
    <property type="entry name" value="Cell/Rod_MreC_2"/>
</dbReference>
<dbReference type="GO" id="GO:0005886">
    <property type="term" value="C:plasma membrane"/>
    <property type="evidence" value="ECO:0007669"/>
    <property type="project" value="TreeGrafter"/>
</dbReference>
<evidence type="ECO:0000256" key="2">
    <source>
        <dbReference type="ARBA" id="ARBA00013855"/>
    </source>
</evidence>